<dbReference type="Gene3D" id="3.40.50.300">
    <property type="entry name" value="P-loop containing nucleotide triphosphate hydrolases"/>
    <property type="match status" value="1"/>
</dbReference>
<evidence type="ECO:0000256" key="2">
    <source>
        <dbReference type="PROSITE-ProRule" id="PRU00023"/>
    </source>
</evidence>
<accession>A0ABR1YM14</accession>
<feature type="domain" description="Nephrocystin 3-like N-terminal" evidence="5">
    <location>
        <begin position="100"/>
        <end position="257"/>
    </location>
</feature>
<evidence type="ECO:0000313" key="7">
    <source>
        <dbReference type="Proteomes" id="UP001492380"/>
    </source>
</evidence>
<comment type="caution">
    <text evidence="6">The sequence shown here is derived from an EMBL/GenBank/DDBJ whole genome shotgun (WGS) entry which is preliminary data.</text>
</comment>
<feature type="repeat" description="ANK" evidence="2">
    <location>
        <begin position="1013"/>
        <end position="1045"/>
    </location>
</feature>
<dbReference type="SUPFAM" id="SSF48403">
    <property type="entry name" value="Ankyrin repeat"/>
    <property type="match status" value="1"/>
</dbReference>
<feature type="domain" description="GPI inositol-deacylase winged helix" evidence="4">
    <location>
        <begin position="361"/>
        <end position="451"/>
    </location>
</feature>
<dbReference type="SMART" id="SM00248">
    <property type="entry name" value="ANK"/>
    <property type="match status" value="8"/>
</dbReference>
<dbReference type="Pfam" id="PF13637">
    <property type="entry name" value="Ank_4"/>
    <property type="match status" value="1"/>
</dbReference>
<dbReference type="InterPro" id="IPR036770">
    <property type="entry name" value="Ankyrin_rpt-contain_sf"/>
</dbReference>
<dbReference type="Pfam" id="PF12796">
    <property type="entry name" value="Ank_2"/>
    <property type="match status" value="1"/>
</dbReference>
<evidence type="ECO:0000256" key="3">
    <source>
        <dbReference type="SAM" id="MobiDB-lite"/>
    </source>
</evidence>
<dbReference type="InterPro" id="IPR002110">
    <property type="entry name" value="Ankyrin_rpt"/>
</dbReference>
<dbReference type="InterPro" id="IPR056884">
    <property type="entry name" value="NPHP3-like_N"/>
</dbReference>
<evidence type="ECO:0008006" key="8">
    <source>
        <dbReference type="Google" id="ProtNLM"/>
    </source>
</evidence>
<evidence type="ECO:0000256" key="1">
    <source>
        <dbReference type="ARBA" id="ARBA00022737"/>
    </source>
</evidence>
<dbReference type="Pfam" id="PF22939">
    <property type="entry name" value="WHD_GPIID"/>
    <property type="match status" value="1"/>
</dbReference>
<proteinExistence type="predicted"/>
<dbReference type="PROSITE" id="PS50088">
    <property type="entry name" value="ANK_REPEAT"/>
    <property type="match status" value="4"/>
</dbReference>
<keyword evidence="7" id="KW-1185">Reference proteome</keyword>
<feature type="repeat" description="ANK" evidence="2">
    <location>
        <begin position="947"/>
        <end position="979"/>
    </location>
</feature>
<evidence type="ECO:0000259" key="4">
    <source>
        <dbReference type="Pfam" id="PF22939"/>
    </source>
</evidence>
<dbReference type="Proteomes" id="UP001492380">
    <property type="component" value="Unassembled WGS sequence"/>
</dbReference>
<keyword evidence="2" id="KW-0040">ANK repeat</keyword>
<dbReference type="PROSITE" id="PS50297">
    <property type="entry name" value="ANK_REP_REGION"/>
    <property type="match status" value="3"/>
</dbReference>
<feature type="repeat" description="ANK" evidence="2">
    <location>
        <begin position="980"/>
        <end position="1012"/>
    </location>
</feature>
<sequence>MGNDSVIAVSTSLSPSPKLANNDGSMHNAFGSVSLNASAFIANLVNYGTVTQVGSQVINNYVAPDPRTTESGKRDALVNWLAPRDYTQEYPGFSDKAARGTGRWFLESEPYASWRRRETRHLWCSGKPGAGKSILTSIVIKELKRGSKDCRVAFLYLSYKQQKASLTELLGGLASQLIGSPWPACVQHVWNQEKDKPNPFGSHPELSQVEDLLSELAAAKDTFLIVDALDEFDPSLRQGLVNRLCRIKNASVLVTSRDQMAEGFEESVEIVAQDADVLCYVSLRISEEERLRRYVARDPSLRAEIDQAICEKVNGMFLLARCHMDTLASMVSTGEVRRALQKLPSDPDAMYTDALKRINAQHISKRQWALSILGWMVHMQRPLQLDELRHALLIGDNMGNGALQPGDPPFFDHSYLLSREDILAFSCGLVEIDANNDDTVKLIHFTAQEFFDERRVEYFPNFHARIALACAKYLCLPRLEVADPDRPEERQYGEYTSSDLRDGPNDYTEEFREYERLRDYSKCKEEIRLGKRIDKLDEYEYIVRHVIVPKNVDCRRPWGPLPAKDYTNGSGVLRVLNPGEKLWLYPFTVYAGNFMAHHFRNIGDDDSRAVVEDQTRMLWERPQKLALQKWIICKLSWDIGLQLETLTDYAAFVGSPRLLELYSKGLPIAVREKALEIAIQNGCSHVVKALLSTGSLVNLTSFNGHCLLLGAAQKGFLREVNEVVCSIADSLERAKRYRKSRTVMTRTKDWFDGQPRLDTSKHGQHFPGLSMIKLEAYIRLLEASASGNAAAVRQLFENQSVDAAISADPAAKVKPNKVLEIETKAHLVKTSFFLCAENSHEQAVEVLLDNGIDVDARDNEWQTPLLRAVYRDSWPIMKLLLRKGATIDWRMWMIDERPDRGEVLKLLHKISPDSGLPAVRHAVGRGDLGLLQQLLGLGLNPTTRDWDGDTPLHLACEFGLVEFIGPLIQAGTPPSIRNPSGKTPLHHALSMGEAECAKYLLEHGADISARDHNGDTPLHSAARFPKEESVQVLLEAGADCNALSWQNKTPLDEACRDYIVDLLVKYGAKTGSRLTKSVSKTPGLNPTQPKAGPATILARPTQVRNFSRLLKHPG</sequence>
<dbReference type="Pfam" id="PF24883">
    <property type="entry name" value="NPHP3_N"/>
    <property type="match status" value="1"/>
</dbReference>
<keyword evidence="1" id="KW-0677">Repeat</keyword>
<dbReference type="PANTHER" id="PTHR10039:SF15">
    <property type="entry name" value="NACHT DOMAIN-CONTAINING PROTEIN"/>
    <property type="match status" value="1"/>
</dbReference>
<protein>
    <recommendedName>
        <fullName evidence="8">NACHT domain-containing protein</fullName>
    </recommendedName>
</protein>
<dbReference type="EMBL" id="JBBWRZ010000007">
    <property type="protein sequence ID" value="KAK8232532.1"/>
    <property type="molecule type" value="Genomic_DNA"/>
</dbReference>
<dbReference type="PANTHER" id="PTHR10039">
    <property type="entry name" value="AMELOGENIN"/>
    <property type="match status" value="1"/>
</dbReference>
<feature type="repeat" description="ANK" evidence="2">
    <location>
        <begin position="827"/>
        <end position="859"/>
    </location>
</feature>
<dbReference type="Pfam" id="PF00023">
    <property type="entry name" value="Ank"/>
    <property type="match status" value="1"/>
</dbReference>
<organism evidence="6 7">
    <name type="scientific">Phyllosticta capitalensis</name>
    <dbReference type="NCBI Taxonomy" id="121624"/>
    <lineage>
        <taxon>Eukaryota</taxon>
        <taxon>Fungi</taxon>
        <taxon>Dikarya</taxon>
        <taxon>Ascomycota</taxon>
        <taxon>Pezizomycotina</taxon>
        <taxon>Dothideomycetes</taxon>
        <taxon>Dothideomycetes incertae sedis</taxon>
        <taxon>Botryosphaeriales</taxon>
        <taxon>Phyllostictaceae</taxon>
        <taxon>Phyllosticta</taxon>
    </lineage>
</organism>
<feature type="region of interest" description="Disordered" evidence="3">
    <location>
        <begin position="487"/>
        <end position="506"/>
    </location>
</feature>
<dbReference type="InterPro" id="IPR054471">
    <property type="entry name" value="GPIID_WHD"/>
</dbReference>
<dbReference type="Gene3D" id="1.25.40.20">
    <property type="entry name" value="Ankyrin repeat-containing domain"/>
    <property type="match status" value="1"/>
</dbReference>
<gene>
    <name evidence="6" type="ORF">HDK90DRAFT_315635</name>
</gene>
<dbReference type="PRINTS" id="PR01415">
    <property type="entry name" value="ANKYRIN"/>
</dbReference>
<evidence type="ECO:0000313" key="6">
    <source>
        <dbReference type="EMBL" id="KAK8232532.1"/>
    </source>
</evidence>
<reference evidence="6 7" key="1">
    <citation type="submission" date="2024-04" db="EMBL/GenBank/DDBJ databases">
        <title>Phyllosticta paracitricarpa is synonymous to the EU quarantine fungus P. citricarpa based on phylogenomic analyses.</title>
        <authorList>
            <consortium name="Lawrence Berkeley National Laboratory"/>
            <person name="Van Ingen-Buijs V.A."/>
            <person name="Van Westerhoven A.C."/>
            <person name="Haridas S."/>
            <person name="Skiadas P."/>
            <person name="Martin F."/>
            <person name="Groenewald J.Z."/>
            <person name="Crous P.W."/>
            <person name="Seidl M.F."/>
        </authorList>
    </citation>
    <scope>NUCLEOTIDE SEQUENCE [LARGE SCALE GENOMIC DNA]</scope>
    <source>
        <strain evidence="6 7">CBS 123374</strain>
    </source>
</reference>
<evidence type="ECO:0000259" key="5">
    <source>
        <dbReference type="Pfam" id="PF24883"/>
    </source>
</evidence>
<dbReference type="SUPFAM" id="SSF52540">
    <property type="entry name" value="P-loop containing nucleoside triphosphate hydrolases"/>
    <property type="match status" value="1"/>
</dbReference>
<dbReference type="InterPro" id="IPR027417">
    <property type="entry name" value="P-loop_NTPase"/>
</dbReference>
<name>A0ABR1YM14_9PEZI</name>